<dbReference type="Pfam" id="PF05571">
    <property type="entry name" value="JAMP"/>
    <property type="match status" value="1"/>
</dbReference>
<feature type="transmembrane region" description="Helical" evidence="7">
    <location>
        <begin position="421"/>
        <end position="439"/>
    </location>
</feature>
<feature type="transmembrane region" description="Helical" evidence="7">
    <location>
        <begin position="289"/>
        <end position="309"/>
    </location>
</feature>
<evidence type="ECO:0008006" key="10">
    <source>
        <dbReference type="Google" id="ProtNLM"/>
    </source>
</evidence>
<dbReference type="InterPro" id="IPR008485">
    <property type="entry name" value="JAMP"/>
</dbReference>
<name>A0AAE9JMG5_CAEBR</name>
<evidence type="ECO:0000256" key="7">
    <source>
        <dbReference type="SAM" id="Phobius"/>
    </source>
</evidence>
<dbReference type="CDD" id="cd23995">
    <property type="entry name" value="Seipin_BSCL2_like"/>
    <property type="match status" value="1"/>
</dbReference>
<evidence type="ECO:0000256" key="1">
    <source>
        <dbReference type="ARBA" id="ARBA00004477"/>
    </source>
</evidence>
<accession>A0AAE9JMG5</accession>
<evidence type="ECO:0000313" key="9">
    <source>
        <dbReference type="Proteomes" id="UP000829354"/>
    </source>
</evidence>
<dbReference type="EMBL" id="CP092624">
    <property type="protein sequence ID" value="UMM35947.1"/>
    <property type="molecule type" value="Genomic_DNA"/>
</dbReference>
<keyword evidence="3" id="KW-0256">Endoplasmic reticulum</keyword>
<keyword evidence="5" id="KW-0443">Lipid metabolism</keyword>
<proteinExistence type="predicted"/>
<dbReference type="Pfam" id="PF06775">
    <property type="entry name" value="Seipin"/>
    <property type="match status" value="1"/>
</dbReference>
<dbReference type="GO" id="GO:0006629">
    <property type="term" value="P:lipid metabolic process"/>
    <property type="evidence" value="ECO:0007669"/>
    <property type="project" value="UniProtKB-KW"/>
</dbReference>
<dbReference type="PANTHER" id="PTHR12740:SF4">
    <property type="entry name" value="JNK1_MAPK8-ASSOCIATED MEMBRANE PROTEIN"/>
    <property type="match status" value="1"/>
</dbReference>
<feature type="transmembrane region" description="Helical" evidence="7">
    <location>
        <begin position="391"/>
        <end position="414"/>
    </location>
</feature>
<dbReference type="Proteomes" id="UP000829354">
    <property type="component" value="Chromosome V"/>
</dbReference>
<protein>
    <recommendedName>
        <fullName evidence="10">Seipin</fullName>
    </recommendedName>
</protein>
<dbReference type="PANTHER" id="PTHR12740">
    <property type="entry name" value="JNK1/MAPK8-ASSOCIATED MEMBRANE PROTEIN"/>
    <property type="match status" value="1"/>
</dbReference>
<evidence type="ECO:0000256" key="5">
    <source>
        <dbReference type="ARBA" id="ARBA00023098"/>
    </source>
</evidence>
<feature type="transmembrane region" description="Helical" evidence="7">
    <location>
        <begin position="512"/>
        <end position="531"/>
    </location>
</feature>
<feature type="transmembrane region" description="Helical" evidence="7">
    <location>
        <begin position="445"/>
        <end position="465"/>
    </location>
</feature>
<dbReference type="GO" id="GO:0005789">
    <property type="term" value="C:endoplasmic reticulum membrane"/>
    <property type="evidence" value="ECO:0007669"/>
    <property type="project" value="UniProtKB-SubCell"/>
</dbReference>
<evidence type="ECO:0000256" key="4">
    <source>
        <dbReference type="ARBA" id="ARBA00022989"/>
    </source>
</evidence>
<feature type="transmembrane region" description="Helical" evidence="7">
    <location>
        <begin position="12"/>
        <end position="34"/>
    </location>
</feature>
<organism evidence="8 9">
    <name type="scientific">Caenorhabditis briggsae</name>
    <dbReference type="NCBI Taxonomy" id="6238"/>
    <lineage>
        <taxon>Eukaryota</taxon>
        <taxon>Metazoa</taxon>
        <taxon>Ecdysozoa</taxon>
        <taxon>Nematoda</taxon>
        <taxon>Chromadorea</taxon>
        <taxon>Rhabditida</taxon>
        <taxon>Rhabditina</taxon>
        <taxon>Rhabditomorpha</taxon>
        <taxon>Rhabditoidea</taxon>
        <taxon>Rhabditidae</taxon>
        <taxon>Peloderinae</taxon>
        <taxon>Caenorhabditis</taxon>
    </lineage>
</organism>
<reference evidence="8 9" key="1">
    <citation type="submission" date="2022-04" db="EMBL/GenBank/DDBJ databases">
        <title>Chromosome-level reference genomes for two strains of Caenorhabditis briggsae: an improved platform for comparative genomics.</title>
        <authorList>
            <person name="Stevens L."/>
            <person name="Andersen E."/>
        </authorList>
    </citation>
    <scope>NUCLEOTIDE SEQUENCE [LARGE SCALE GENOMIC DNA]</scope>
    <source>
        <strain evidence="8">VX34</strain>
        <tissue evidence="8">Whole-organism</tissue>
    </source>
</reference>
<comment type="subcellular location">
    <subcellularLocation>
        <location evidence="1">Endoplasmic reticulum membrane</location>
        <topology evidence="1">Multi-pass membrane protein</topology>
    </subcellularLocation>
</comment>
<feature type="transmembrane region" description="Helical" evidence="7">
    <location>
        <begin position="485"/>
        <end position="506"/>
    </location>
</feature>
<dbReference type="GO" id="GO:0006986">
    <property type="term" value="P:response to unfolded protein"/>
    <property type="evidence" value="ECO:0007669"/>
    <property type="project" value="InterPro"/>
</dbReference>
<dbReference type="GO" id="GO:0140042">
    <property type="term" value="P:lipid droplet formation"/>
    <property type="evidence" value="ECO:0007669"/>
    <property type="project" value="UniProtKB-ARBA"/>
</dbReference>
<keyword evidence="6 7" id="KW-0472">Membrane</keyword>
<evidence type="ECO:0000256" key="6">
    <source>
        <dbReference type="ARBA" id="ARBA00023136"/>
    </source>
</evidence>
<keyword evidence="4 7" id="KW-1133">Transmembrane helix</keyword>
<feature type="transmembrane region" description="Helical" evidence="7">
    <location>
        <begin position="321"/>
        <end position="342"/>
    </location>
</feature>
<sequence length="541" mass="61323">MRPFGKDCLLSILVELSIVAFIAAFLPLLIRYAALPTSVHHQYPLNVVFRTCDHDLHSVCSFPSATLEYEKNSLFSPNVAYYLNVRLKFADIASSKKLGFFQSVISITEENGKVVQQYTKSAYVKEPGLITKASQVFLFPLYILGYLYDYSTLTISMSENYLEQLGSPSTKLIFTVQDKFANIEEAELTVTARFGLIRHLIYYWPVMSYTAILVCGNVSVAMSMLSGHASTTQPACLGFCGRSFISTNYSEEATSTSSLSQCGACSFGYRSNATSICVPCETPLQAYDWMYLLFIALLPLLLHMQFIRVARKYCRTRYYEVSEYLCVILENVIACVISVLIYPPRFSFFLNGCEKTGLKEWYPACYNPKIGYTKTMRCTYEVVFPLYSITFVHHMILMGAIFTLRSILYCAMLYKAYNAKPYYLAIVSVPLLVMIHSVLSGLIFYSFPYILLIGSLWAMCFHLALEGKRPLKEMIVRLATSPTHWVFLTITMLMLSFGVVALITPLDIPYRWSLLCLVPVPLVFYLITIPFSNPATTMRLI</sequence>
<evidence type="ECO:0000256" key="2">
    <source>
        <dbReference type="ARBA" id="ARBA00022692"/>
    </source>
</evidence>
<feature type="transmembrane region" description="Helical" evidence="7">
    <location>
        <begin position="201"/>
        <end position="225"/>
    </location>
</feature>
<evidence type="ECO:0000256" key="3">
    <source>
        <dbReference type="ARBA" id="ARBA00022824"/>
    </source>
</evidence>
<gene>
    <name evidence="8" type="ORF">L5515_008333</name>
</gene>
<dbReference type="AlphaFoldDB" id="A0AAE9JMG5"/>
<evidence type="ECO:0000313" key="8">
    <source>
        <dbReference type="EMBL" id="UMM35947.1"/>
    </source>
</evidence>
<dbReference type="InterPro" id="IPR009617">
    <property type="entry name" value="Seipin"/>
</dbReference>
<keyword evidence="2 7" id="KW-0812">Transmembrane</keyword>
<keyword evidence="9" id="KW-1185">Reference proteome</keyword>